<evidence type="ECO:0000313" key="1">
    <source>
        <dbReference type="EMBL" id="GLR65028.1"/>
    </source>
</evidence>
<protein>
    <recommendedName>
        <fullName evidence="3">Restriction endonuclease</fullName>
    </recommendedName>
</protein>
<name>A0ABQ6A4A3_9GAMM</name>
<proteinExistence type="predicted"/>
<dbReference type="EMBL" id="BSOR01000065">
    <property type="protein sequence ID" value="GLR65028.1"/>
    <property type="molecule type" value="Genomic_DNA"/>
</dbReference>
<accession>A0ABQ6A4A3</accession>
<sequence>MNFLESLAAEWYAIQGYFVRTNIKANRRHNGGYNNEIDVLAFLPATGKLVHLETSWDALTWEKREERYISKKFVFSPEQYTEIVGATPASIQKRAIIGTSKSQPKEIWGADIEVTTVPNFIAEIAAEMKQRHPMRDVIPETYPCLRSFQFALAYGS</sequence>
<reference evidence="2" key="1">
    <citation type="journal article" date="2019" name="Int. J. Syst. Evol. Microbiol.">
        <title>The Global Catalogue of Microorganisms (GCM) 10K type strain sequencing project: providing services to taxonomists for standard genome sequencing and annotation.</title>
        <authorList>
            <consortium name="The Broad Institute Genomics Platform"/>
            <consortium name="The Broad Institute Genome Sequencing Center for Infectious Disease"/>
            <person name="Wu L."/>
            <person name="Ma J."/>
        </authorList>
    </citation>
    <scope>NUCLEOTIDE SEQUENCE [LARGE SCALE GENOMIC DNA]</scope>
    <source>
        <strain evidence="2">NBRC 100033</strain>
    </source>
</reference>
<organism evidence="1 2">
    <name type="scientific">Marinospirillum insulare</name>
    <dbReference type="NCBI Taxonomy" id="217169"/>
    <lineage>
        <taxon>Bacteria</taxon>
        <taxon>Pseudomonadati</taxon>
        <taxon>Pseudomonadota</taxon>
        <taxon>Gammaproteobacteria</taxon>
        <taxon>Oceanospirillales</taxon>
        <taxon>Oceanospirillaceae</taxon>
        <taxon>Marinospirillum</taxon>
    </lineage>
</organism>
<gene>
    <name evidence="1" type="ORF">GCM10007878_24670</name>
</gene>
<dbReference type="Proteomes" id="UP001156682">
    <property type="component" value="Unassembled WGS sequence"/>
</dbReference>
<comment type="caution">
    <text evidence="1">The sequence shown here is derived from an EMBL/GenBank/DDBJ whole genome shotgun (WGS) entry which is preliminary data.</text>
</comment>
<evidence type="ECO:0000313" key="2">
    <source>
        <dbReference type="Proteomes" id="UP001156682"/>
    </source>
</evidence>
<dbReference type="RefSeq" id="WP_027852169.1">
    <property type="nucleotide sequence ID" value="NZ_BSOR01000065.1"/>
</dbReference>
<keyword evidence="2" id="KW-1185">Reference proteome</keyword>
<evidence type="ECO:0008006" key="3">
    <source>
        <dbReference type="Google" id="ProtNLM"/>
    </source>
</evidence>